<feature type="transmembrane region" description="Helical" evidence="4">
    <location>
        <begin position="39"/>
        <end position="57"/>
    </location>
</feature>
<feature type="signal peptide" evidence="5">
    <location>
        <begin position="1"/>
        <end position="29"/>
    </location>
</feature>
<accession>A0A849A8L9</accession>
<dbReference type="GO" id="GO:0008654">
    <property type="term" value="P:phospholipid biosynthetic process"/>
    <property type="evidence" value="ECO:0007669"/>
    <property type="project" value="InterPro"/>
</dbReference>
<feature type="transmembrane region" description="Helical" evidence="4">
    <location>
        <begin position="220"/>
        <end position="239"/>
    </location>
</feature>
<dbReference type="GO" id="GO:0016020">
    <property type="term" value="C:membrane"/>
    <property type="evidence" value="ECO:0007669"/>
    <property type="project" value="InterPro"/>
</dbReference>
<keyword evidence="4" id="KW-1133">Transmembrane helix</keyword>
<evidence type="ECO:0000256" key="3">
    <source>
        <dbReference type="SAM" id="MobiDB-lite"/>
    </source>
</evidence>
<comment type="similarity">
    <text evidence="2">Belongs to the CDP-alcohol phosphatidyltransferase class-I family.</text>
</comment>
<organism evidence="6 7">
    <name type="scientific">Nakamurella aerolata</name>
    <dbReference type="NCBI Taxonomy" id="1656892"/>
    <lineage>
        <taxon>Bacteria</taxon>
        <taxon>Bacillati</taxon>
        <taxon>Actinomycetota</taxon>
        <taxon>Actinomycetes</taxon>
        <taxon>Nakamurellales</taxon>
        <taxon>Nakamurellaceae</taxon>
        <taxon>Nakamurella</taxon>
    </lineage>
</organism>
<keyword evidence="4" id="KW-0472">Membrane</keyword>
<dbReference type="InterPro" id="IPR048254">
    <property type="entry name" value="CDP_ALCOHOL_P_TRANSF_CS"/>
</dbReference>
<feature type="transmembrane region" description="Helical" evidence="4">
    <location>
        <begin position="102"/>
        <end position="121"/>
    </location>
</feature>
<evidence type="ECO:0000313" key="7">
    <source>
        <dbReference type="Proteomes" id="UP000562984"/>
    </source>
</evidence>
<protein>
    <submittedName>
        <fullName evidence="6">Phosphatidylcholine/phosphatidylserine synthase</fullName>
    </submittedName>
</protein>
<dbReference type="AlphaFoldDB" id="A0A849A8L9"/>
<feature type="compositionally biased region" description="Basic residues" evidence="3">
    <location>
        <begin position="266"/>
        <end position="286"/>
    </location>
</feature>
<gene>
    <name evidence="6" type="ORF">HKD39_06935</name>
</gene>
<evidence type="ECO:0000256" key="1">
    <source>
        <dbReference type="ARBA" id="ARBA00022679"/>
    </source>
</evidence>
<feature type="transmembrane region" description="Helical" evidence="4">
    <location>
        <begin position="195"/>
        <end position="214"/>
    </location>
</feature>
<evidence type="ECO:0000256" key="5">
    <source>
        <dbReference type="SAM" id="SignalP"/>
    </source>
</evidence>
<dbReference type="InterPro" id="IPR043130">
    <property type="entry name" value="CDP-OH_PTrfase_TM_dom"/>
</dbReference>
<dbReference type="RefSeq" id="WP_171199139.1">
    <property type="nucleotide sequence ID" value="NZ_JABEND010000003.1"/>
</dbReference>
<comment type="caution">
    <text evidence="6">The sequence shown here is derived from an EMBL/GenBank/DDBJ whole genome shotgun (WGS) entry which is preliminary data.</text>
</comment>
<sequence length="304" mass="33560">MAIPPGVKFLPNAITVLALCAGLSSVAFAHRATMETGVGWWLLTAGMIATAAILDSLDGPAARLLNAESRIGAQLDSLSDCVSFGVAPAMVMYLWGLDQQPIGWVFCLLYAVCTALRLARFNSVLDDGPPQPWAKGFFTGIPSPAGALLAIYPMLLDTRFGDGWWTNKWLAGLWIGIVGLLMVSRLPSIALKSVIFPPQLILPALVLLVVAVALTFYQPVIMVGLGLLVYLAHLPYAAWKRQHIRHQPDLWYDNRRRSALRARAHRNARLRPRRASVRRVAGQRRPRPADPQRPSRPIGRRRLR</sequence>
<dbReference type="InterPro" id="IPR000462">
    <property type="entry name" value="CDP-OH_P_trans"/>
</dbReference>
<feature type="chain" id="PRO_5038919649" evidence="5">
    <location>
        <begin position="30"/>
        <end position="304"/>
    </location>
</feature>
<keyword evidence="4" id="KW-0812">Transmembrane</keyword>
<keyword evidence="7" id="KW-1185">Reference proteome</keyword>
<name>A0A849A8L9_9ACTN</name>
<evidence type="ECO:0000256" key="4">
    <source>
        <dbReference type="SAM" id="Phobius"/>
    </source>
</evidence>
<feature type="transmembrane region" description="Helical" evidence="4">
    <location>
        <begin position="164"/>
        <end position="183"/>
    </location>
</feature>
<keyword evidence="5" id="KW-0732">Signal</keyword>
<dbReference type="PROSITE" id="PS00379">
    <property type="entry name" value="CDP_ALCOHOL_P_TRANSF"/>
    <property type="match status" value="1"/>
</dbReference>
<feature type="region of interest" description="Disordered" evidence="3">
    <location>
        <begin position="266"/>
        <end position="304"/>
    </location>
</feature>
<dbReference type="EMBL" id="JABEND010000003">
    <property type="protein sequence ID" value="NNG35448.1"/>
    <property type="molecule type" value="Genomic_DNA"/>
</dbReference>
<feature type="transmembrane region" description="Helical" evidence="4">
    <location>
        <begin position="133"/>
        <end position="152"/>
    </location>
</feature>
<evidence type="ECO:0000313" key="6">
    <source>
        <dbReference type="EMBL" id="NNG35448.1"/>
    </source>
</evidence>
<evidence type="ECO:0000256" key="2">
    <source>
        <dbReference type="RuleBase" id="RU003750"/>
    </source>
</evidence>
<keyword evidence="1 2" id="KW-0808">Transferase</keyword>
<dbReference type="Pfam" id="PF01066">
    <property type="entry name" value="CDP-OH_P_transf"/>
    <property type="match status" value="1"/>
</dbReference>
<proteinExistence type="inferred from homology"/>
<dbReference type="GO" id="GO:0016780">
    <property type="term" value="F:phosphotransferase activity, for other substituted phosphate groups"/>
    <property type="evidence" value="ECO:0007669"/>
    <property type="project" value="InterPro"/>
</dbReference>
<dbReference type="Gene3D" id="1.20.120.1760">
    <property type="match status" value="1"/>
</dbReference>
<dbReference type="Proteomes" id="UP000562984">
    <property type="component" value="Unassembled WGS sequence"/>
</dbReference>
<reference evidence="6 7" key="1">
    <citation type="submission" date="2020-05" db="EMBL/GenBank/DDBJ databases">
        <title>Nakamurella sp. DB0629 isolated from air conditioner.</title>
        <authorList>
            <person name="Kim D.H."/>
            <person name="Kim D.-U."/>
        </authorList>
    </citation>
    <scope>NUCLEOTIDE SEQUENCE [LARGE SCALE GENOMIC DNA]</scope>
    <source>
        <strain evidence="6 7">DB0629</strain>
    </source>
</reference>